<dbReference type="AlphaFoldDB" id="A0A9N9P1K4"/>
<organism evidence="1 2">
    <name type="scientific">Cetraspora pellucida</name>
    <dbReference type="NCBI Taxonomy" id="1433469"/>
    <lineage>
        <taxon>Eukaryota</taxon>
        <taxon>Fungi</taxon>
        <taxon>Fungi incertae sedis</taxon>
        <taxon>Mucoromycota</taxon>
        <taxon>Glomeromycotina</taxon>
        <taxon>Glomeromycetes</taxon>
        <taxon>Diversisporales</taxon>
        <taxon>Gigasporaceae</taxon>
        <taxon>Cetraspora</taxon>
    </lineage>
</organism>
<protein>
    <submittedName>
        <fullName evidence="1">13501_t:CDS:1</fullName>
    </submittedName>
</protein>
<evidence type="ECO:0000313" key="2">
    <source>
        <dbReference type="Proteomes" id="UP000789759"/>
    </source>
</evidence>
<accession>A0A9N9P1K4</accession>
<dbReference type="EMBL" id="CAJVQA010022884">
    <property type="protein sequence ID" value="CAG8775983.1"/>
    <property type="molecule type" value="Genomic_DNA"/>
</dbReference>
<name>A0A9N9P1K4_9GLOM</name>
<gene>
    <name evidence="1" type="ORF">CPELLU_LOCUS16116</name>
</gene>
<sequence>MNQEKKTITDNYHINDSEKFYLVKKAILLLTYQTQVSQVSGKETLSDISKLEITSIETEEN</sequence>
<dbReference type="Proteomes" id="UP000789759">
    <property type="component" value="Unassembled WGS sequence"/>
</dbReference>
<evidence type="ECO:0000313" key="1">
    <source>
        <dbReference type="EMBL" id="CAG8775983.1"/>
    </source>
</evidence>
<reference evidence="1" key="1">
    <citation type="submission" date="2021-06" db="EMBL/GenBank/DDBJ databases">
        <authorList>
            <person name="Kallberg Y."/>
            <person name="Tangrot J."/>
            <person name="Rosling A."/>
        </authorList>
    </citation>
    <scope>NUCLEOTIDE SEQUENCE</scope>
    <source>
        <strain evidence="1">FL966</strain>
    </source>
</reference>
<keyword evidence="2" id="KW-1185">Reference proteome</keyword>
<proteinExistence type="predicted"/>
<comment type="caution">
    <text evidence="1">The sequence shown here is derived from an EMBL/GenBank/DDBJ whole genome shotgun (WGS) entry which is preliminary data.</text>
</comment>
<feature type="non-terminal residue" evidence="1">
    <location>
        <position position="1"/>
    </location>
</feature>